<dbReference type="PANTHER" id="PTHR42693">
    <property type="entry name" value="ARYLSULFATASE FAMILY MEMBER"/>
    <property type="match status" value="1"/>
</dbReference>
<evidence type="ECO:0000259" key="5">
    <source>
        <dbReference type="Pfam" id="PF00884"/>
    </source>
</evidence>
<evidence type="ECO:0000256" key="3">
    <source>
        <dbReference type="SAM" id="MobiDB-lite"/>
    </source>
</evidence>
<dbReference type="GO" id="GO:0004065">
    <property type="term" value="F:arylsulfatase activity"/>
    <property type="evidence" value="ECO:0007669"/>
    <property type="project" value="UniProtKB-EC"/>
</dbReference>
<comment type="similarity">
    <text evidence="1">Belongs to the sulfatase family.</text>
</comment>
<dbReference type="InterPro" id="IPR000917">
    <property type="entry name" value="Sulfatase_N"/>
</dbReference>
<protein>
    <submittedName>
        <fullName evidence="6">Arylsulfatase</fullName>
        <ecNumber evidence="6">3.1.6.1</ecNumber>
    </submittedName>
</protein>
<evidence type="ECO:0000313" key="6">
    <source>
        <dbReference type="EMBL" id="TWT33089.1"/>
    </source>
</evidence>
<dbReference type="PANTHER" id="PTHR42693:SF53">
    <property type="entry name" value="ENDO-4-O-SULFATASE"/>
    <property type="match status" value="1"/>
</dbReference>
<sequence precursor="true">MTKYCLLAVFGSFALATIALADEQATRPSNVVLIVSDDQGFADLSCNGVRTPHLDALAAAGTRLTSFYVSWPACTPSRGSLMTGRYPQRNGAYDMTRNEAPDYDHLYDPAAR</sequence>
<dbReference type="Pfam" id="PF00884">
    <property type="entry name" value="Sulfatase"/>
    <property type="match status" value="1"/>
</dbReference>
<evidence type="ECO:0000256" key="2">
    <source>
        <dbReference type="ARBA" id="ARBA00022801"/>
    </source>
</evidence>
<dbReference type="SUPFAM" id="SSF53649">
    <property type="entry name" value="Alkaline phosphatase-like"/>
    <property type="match status" value="1"/>
</dbReference>
<feature type="compositionally biased region" description="Basic and acidic residues" evidence="3">
    <location>
        <begin position="96"/>
        <end position="112"/>
    </location>
</feature>
<dbReference type="InterPro" id="IPR050738">
    <property type="entry name" value="Sulfatase"/>
</dbReference>
<dbReference type="InterPro" id="IPR017850">
    <property type="entry name" value="Alkaline_phosphatase_core_sf"/>
</dbReference>
<organism evidence="6 7">
    <name type="scientific">Blastopirellula retiformator</name>
    <dbReference type="NCBI Taxonomy" id="2527970"/>
    <lineage>
        <taxon>Bacteria</taxon>
        <taxon>Pseudomonadati</taxon>
        <taxon>Planctomycetota</taxon>
        <taxon>Planctomycetia</taxon>
        <taxon>Pirellulales</taxon>
        <taxon>Pirellulaceae</taxon>
        <taxon>Blastopirellula</taxon>
    </lineage>
</organism>
<feature type="chain" id="PRO_5023036417" evidence="4">
    <location>
        <begin position="22"/>
        <end position="112"/>
    </location>
</feature>
<feature type="signal peptide" evidence="4">
    <location>
        <begin position="1"/>
        <end position="21"/>
    </location>
</feature>
<feature type="region of interest" description="Disordered" evidence="3">
    <location>
        <begin position="92"/>
        <end position="112"/>
    </location>
</feature>
<accession>A0A5C5V535</accession>
<feature type="domain" description="Sulfatase N-terminal" evidence="5">
    <location>
        <begin position="29"/>
        <end position="98"/>
    </location>
</feature>
<dbReference type="EC" id="3.1.6.1" evidence="6"/>
<gene>
    <name evidence="6" type="primary">atsA_20</name>
    <name evidence="6" type="ORF">Enr8_29090</name>
</gene>
<name>A0A5C5V535_9BACT</name>
<proteinExistence type="inferred from homology"/>
<dbReference type="AlphaFoldDB" id="A0A5C5V535"/>
<evidence type="ECO:0000256" key="1">
    <source>
        <dbReference type="ARBA" id="ARBA00008779"/>
    </source>
</evidence>
<keyword evidence="4" id="KW-0732">Signal</keyword>
<keyword evidence="7" id="KW-1185">Reference proteome</keyword>
<dbReference type="Gene3D" id="3.40.720.10">
    <property type="entry name" value="Alkaline Phosphatase, subunit A"/>
    <property type="match status" value="1"/>
</dbReference>
<dbReference type="EMBL" id="SJPF01000003">
    <property type="protein sequence ID" value="TWT33089.1"/>
    <property type="molecule type" value="Genomic_DNA"/>
</dbReference>
<comment type="caution">
    <text evidence="6">The sequence shown here is derived from an EMBL/GenBank/DDBJ whole genome shotgun (WGS) entry which is preliminary data.</text>
</comment>
<reference evidence="6 7" key="1">
    <citation type="submission" date="2019-02" db="EMBL/GenBank/DDBJ databases">
        <title>Deep-cultivation of Planctomycetes and their phenomic and genomic characterization uncovers novel biology.</title>
        <authorList>
            <person name="Wiegand S."/>
            <person name="Jogler M."/>
            <person name="Boedeker C."/>
            <person name="Pinto D."/>
            <person name="Vollmers J."/>
            <person name="Rivas-Marin E."/>
            <person name="Kohn T."/>
            <person name="Peeters S.H."/>
            <person name="Heuer A."/>
            <person name="Rast P."/>
            <person name="Oberbeckmann S."/>
            <person name="Bunk B."/>
            <person name="Jeske O."/>
            <person name="Meyerdierks A."/>
            <person name="Storesund J.E."/>
            <person name="Kallscheuer N."/>
            <person name="Luecker S."/>
            <person name="Lage O.M."/>
            <person name="Pohl T."/>
            <person name="Merkel B.J."/>
            <person name="Hornburger P."/>
            <person name="Mueller R.-W."/>
            <person name="Bruemmer F."/>
            <person name="Labrenz M."/>
            <person name="Spormann A.M."/>
            <person name="Op Den Camp H."/>
            <person name="Overmann J."/>
            <person name="Amann R."/>
            <person name="Jetten M.S.M."/>
            <person name="Mascher T."/>
            <person name="Medema M.H."/>
            <person name="Devos D.P."/>
            <person name="Kaster A.-K."/>
            <person name="Ovreas L."/>
            <person name="Rohde M."/>
            <person name="Galperin M.Y."/>
            <person name="Jogler C."/>
        </authorList>
    </citation>
    <scope>NUCLEOTIDE SEQUENCE [LARGE SCALE GENOMIC DNA]</scope>
    <source>
        <strain evidence="6 7">Enr8</strain>
    </source>
</reference>
<dbReference type="Proteomes" id="UP000318878">
    <property type="component" value="Unassembled WGS sequence"/>
</dbReference>
<evidence type="ECO:0000313" key="7">
    <source>
        <dbReference type="Proteomes" id="UP000318878"/>
    </source>
</evidence>
<dbReference type="OrthoDB" id="9783154at2"/>
<keyword evidence="2 6" id="KW-0378">Hydrolase</keyword>
<evidence type="ECO:0000256" key="4">
    <source>
        <dbReference type="SAM" id="SignalP"/>
    </source>
</evidence>
<dbReference type="RefSeq" id="WP_146432637.1">
    <property type="nucleotide sequence ID" value="NZ_SJPF01000003.1"/>
</dbReference>